<evidence type="ECO:0000313" key="9">
    <source>
        <dbReference type="EMBL" id="KRG59231.1"/>
    </source>
</evidence>
<evidence type="ECO:0000256" key="4">
    <source>
        <dbReference type="ARBA" id="ARBA00022692"/>
    </source>
</evidence>
<gene>
    <name evidence="9" type="ORF">ABB25_05115</name>
</gene>
<dbReference type="InterPro" id="IPR020846">
    <property type="entry name" value="MFS_dom"/>
</dbReference>
<dbReference type="OrthoDB" id="3690818at2"/>
<feature type="transmembrane region" description="Helical" evidence="7">
    <location>
        <begin position="18"/>
        <end position="42"/>
    </location>
</feature>
<feature type="transmembrane region" description="Helical" evidence="7">
    <location>
        <begin position="312"/>
        <end position="334"/>
    </location>
</feature>
<accession>A0A0R0BPL8</accession>
<dbReference type="Gene3D" id="1.20.1250.20">
    <property type="entry name" value="MFS general substrate transporter like domains"/>
    <property type="match status" value="2"/>
</dbReference>
<keyword evidence="10" id="KW-1185">Reference proteome</keyword>
<evidence type="ECO:0000313" key="10">
    <source>
        <dbReference type="Proteomes" id="UP000051254"/>
    </source>
</evidence>
<feature type="transmembrane region" description="Helical" evidence="7">
    <location>
        <begin position="193"/>
        <end position="210"/>
    </location>
</feature>
<evidence type="ECO:0000256" key="3">
    <source>
        <dbReference type="ARBA" id="ARBA00022475"/>
    </source>
</evidence>
<feature type="transmembrane region" description="Helical" evidence="7">
    <location>
        <begin position="89"/>
        <end position="107"/>
    </location>
</feature>
<organism evidence="9 10">
    <name type="scientific">Stenotrophomonas koreensis</name>
    <dbReference type="NCBI Taxonomy" id="266128"/>
    <lineage>
        <taxon>Bacteria</taxon>
        <taxon>Pseudomonadati</taxon>
        <taxon>Pseudomonadota</taxon>
        <taxon>Gammaproteobacteria</taxon>
        <taxon>Lysobacterales</taxon>
        <taxon>Lysobacteraceae</taxon>
        <taxon>Stenotrophomonas</taxon>
    </lineage>
</organism>
<dbReference type="FunFam" id="1.20.1250.20:FF:000001">
    <property type="entry name" value="Dicarboxylate MFS transporter"/>
    <property type="match status" value="1"/>
</dbReference>
<proteinExistence type="predicted"/>
<dbReference type="Proteomes" id="UP000051254">
    <property type="component" value="Unassembled WGS sequence"/>
</dbReference>
<keyword evidence="2" id="KW-0813">Transport</keyword>
<feature type="transmembrane region" description="Helical" evidence="7">
    <location>
        <begin position="388"/>
        <end position="406"/>
    </location>
</feature>
<feature type="transmembrane region" description="Helical" evidence="7">
    <location>
        <begin position="346"/>
        <end position="367"/>
    </location>
</feature>
<dbReference type="PROSITE" id="PS00217">
    <property type="entry name" value="SUGAR_TRANSPORT_2"/>
    <property type="match status" value="1"/>
</dbReference>
<evidence type="ECO:0000256" key="6">
    <source>
        <dbReference type="ARBA" id="ARBA00023136"/>
    </source>
</evidence>
<feature type="transmembrane region" description="Helical" evidence="7">
    <location>
        <begin position="412"/>
        <end position="430"/>
    </location>
</feature>
<comment type="subcellular location">
    <subcellularLocation>
        <location evidence="1">Cell membrane</location>
        <topology evidence="1">Multi-pass membrane protein</topology>
    </subcellularLocation>
</comment>
<dbReference type="InterPro" id="IPR005829">
    <property type="entry name" value="Sugar_transporter_CS"/>
</dbReference>
<feature type="transmembrane region" description="Helical" evidence="7">
    <location>
        <begin position="244"/>
        <end position="262"/>
    </location>
</feature>
<dbReference type="PROSITE" id="PS00216">
    <property type="entry name" value="SUGAR_TRANSPORT_1"/>
    <property type="match status" value="1"/>
</dbReference>
<feature type="transmembrane region" description="Helical" evidence="7">
    <location>
        <begin position="54"/>
        <end position="77"/>
    </location>
</feature>
<feature type="transmembrane region" description="Helical" evidence="7">
    <location>
        <begin position="158"/>
        <end position="181"/>
    </location>
</feature>
<dbReference type="InterPro" id="IPR005828">
    <property type="entry name" value="MFS_sugar_transport-like"/>
</dbReference>
<dbReference type="PROSITE" id="PS50850">
    <property type="entry name" value="MFS"/>
    <property type="match status" value="1"/>
</dbReference>
<protein>
    <recommendedName>
        <fullName evidence="8">Major facilitator superfamily (MFS) profile domain-containing protein</fullName>
    </recommendedName>
</protein>
<sequence length="438" mass="46268">MSATAPVDPSSTSSARAIAAAVAGTVFEWFDFFLYGSLAVVLGRHFFPSHDGTAGLLAALAVFGAGWVVRPLGALVFGRMGDRIGRRQTFLVTIVLMGLSTVAIGLLPTHAQIGLAAPVLLVILRLLQGLAVGGEFGGAATYVAEYSRPARRGLNTSLVMATGTLGLLLALATITLCRQWLGADDFQAWGWRLPFLASFGLLALSVYMRLHLAESPAFEQLQREGRVARSPLREVFGSAQHRRTMLLALVTLTAAQGVVWNAGQYYPLVFLQAQAGLDVGQAGARMMLALLLAAPLFPLAGWLSDRIGRRPVIIAGFLLAGLGLLPVFAGLLASTVAGGGWLAQLGWLWLLSLPVALVCGPASAYLVELFPTHIRYSAIGLPYHLGNGWFGGFMPLATAAVSAHYASPLAGLVYPTVLALACGLAALRWMPETRGRAL</sequence>
<dbReference type="EMBL" id="LDJH01000007">
    <property type="protein sequence ID" value="KRG59231.1"/>
    <property type="molecule type" value="Genomic_DNA"/>
</dbReference>
<dbReference type="SUPFAM" id="SSF103473">
    <property type="entry name" value="MFS general substrate transporter"/>
    <property type="match status" value="1"/>
</dbReference>
<feature type="domain" description="Major facilitator superfamily (MFS) profile" evidence="8">
    <location>
        <begin position="17"/>
        <end position="434"/>
    </location>
</feature>
<dbReference type="PATRIC" id="fig|266128.3.peg.2682"/>
<evidence type="ECO:0000256" key="1">
    <source>
        <dbReference type="ARBA" id="ARBA00004651"/>
    </source>
</evidence>
<keyword evidence="5 7" id="KW-1133">Transmembrane helix</keyword>
<evidence type="ECO:0000256" key="5">
    <source>
        <dbReference type="ARBA" id="ARBA00022989"/>
    </source>
</evidence>
<evidence type="ECO:0000256" key="7">
    <source>
        <dbReference type="SAM" id="Phobius"/>
    </source>
</evidence>
<dbReference type="PANTHER" id="PTHR43045">
    <property type="entry name" value="SHIKIMATE TRANSPORTER"/>
    <property type="match status" value="1"/>
</dbReference>
<dbReference type="InterPro" id="IPR036259">
    <property type="entry name" value="MFS_trans_sf"/>
</dbReference>
<keyword evidence="3" id="KW-1003">Cell membrane</keyword>
<dbReference type="AlphaFoldDB" id="A0A0R0BPL8"/>
<dbReference type="Pfam" id="PF00083">
    <property type="entry name" value="Sugar_tr"/>
    <property type="match status" value="2"/>
</dbReference>
<dbReference type="STRING" id="266128.ABB25_05115"/>
<dbReference type="GO" id="GO:0005886">
    <property type="term" value="C:plasma membrane"/>
    <property type="evidence" value="ECO:0007669"/>
    <property type="project" value="UniProtKB-SubCell"/>
</dbReference>
<name>A0A0R0BPL8_9GAMM</name>
<keyword evidence="4 7" id="KW-0812">Transmembrane</keyword>
<dbReference type="PANTHER" id="PTHR43045:SF7">
    <property type="entry name" value="MAJOR FACILITATOR SUPERFAMILY TRANSPORTER"/>
    <property type="match status" value="1"/>
</dbReference>
<dbReference type="RefSeq" id="WP_083488118.1">
    <property type="nucleotide sequence ID" value="NZ_LDJH01000007.1"/>
</dbReference>
<comment type="caution">
    <text evidence="9">The sequence shown here is derived from an EMBL/GenBank/DDBJ whole genome shotgun (WGS) entry which is preliminary data.</text>
</comment>
<evidence type="ECO:0000259" key="8">
    <source>
        <dbReference type="PROSITE" id="PS50850"/>
    </source>
</evidence>
<reference evidence="9 10" key="1">
    <citation type="submission" date="2015-05" db="EMBL/GenBank/DDBJ databases">
        <title>Genome sequencing and analysis of members of genus Stenotrophomonas.</title>
        <authorList>
            <person name="Patil P.P."/>
            <person name="Midha S."/>
            <person name="Patil P.B."/>
        </authorList>
    </citation>
    <scope>NUCLEOTIDE SEQUENCE [LARGE SCALE GENOMIC DNA]</scope>
    <source>
        <strain evidence="9 10">DSM 17805</strain>
    </source>
</reference>
<keyword evidence="6 7" id="KW-0472">Membrane</keyword>
<feature type="transmembrane region" description="Helical" evidence="7">
    <location>
        <begin position="282"/>
        <end position="300"/>
    </location>
</feature>
<feature type="transmembrane region" description="Helical" evidence="7">
    <location>
        <begin position="113"/>
        <end position="137"/>
    </location>
</feature>
<evidence type="ECO:0000256" key="2">
    <source>
        <dbReference type="ARBA" id="ARBA00022448"/>
    </source>
</evidence>
<dbReference type="GO" id="GO:0022857">
    <property type="term" value="F:transmembrane transporter activity"/>
    <property type="evidence" value="ECO:0007669"/>
    <property type="project" value="InterPro"/>
</dbReference>